<dbReference type="InterPro" id="IPR018201">
    <property type="entry name" value="Ketoacyl_synth_AS"/>
</dbReference>
<dbReference type="SUPFAM" id="SSF52151">
    <property type="entry name" value="FabD/lysophospholipase-like"/>
    <property type="match status" value="1"/>
</dbReference>
<dbReference type="SUPFAM" id="SSF47336">
    <property type="entry name" value="ACP-like"/>
    <property type="match status" value="1"/>
</dbReference>
<dbReference type="FunFam" id="3.40.47.10:FF:000019">
    <property type="entry name" value="Polyketide synthase type I"/>
    <property type="match status" value="1"/>
</dbReference>
<evidence type="ECO:0000256" key="5">
    <source>
        <dbReference type="ARBA" id="ARBA00023002"/>
    </source>
</evidence>
<dbReference type="SUPFAM" id="SSF53335">
    <property type="entry name" value="S-adenosyl-L-methionine-dependent methyltransferases"/>
    <property type="match status" value="1"/>
</dbReference>
<keyword evidence="6" id="KW-0511">Multifunctional enzyme</keyword>
<dbReference type="Pfam" id="PF02801">
    <property type="entry name" value="Ketoacyl-synt_C"/>
    <property type="match status" value="1"/>
</dbReference>
<dbReference type="SUPFAM" id="SSF55048">
    <property type="entry name" value="Probable ACP-binding domain of malonyl-CoA ACP transacylase"/>
    <property type="match status" value="1"/>
</dbReference>
<dbReference type="GO" id="GO:0004312">
    <property type="term" value="F:fatty acid synthase activity"/>
    <property type="evidence" value="ECO:0007669"/>
    <property type="project" value="TreeGrafter"/>
</dbReference>
<dbReference type="Pfam" id="PF00550">
    <property type="entry name" value="PP-binding"/>
    <property type="match status" value="1"/>
</dbReference>
<dbReference type="SMART" id="SM00826">
    <property type="entry name" value="PKS_DH"/>
    <property type="match status" value="1"/>
</dbReference>
<gene>
    <name evidence="10" type="primary">PKS19</name>
    <name evidence="10" type="ORF">QQS21_010587</name>
</gene>
<dbReference type="SMART" id="SM00822">
    <property type="entry name" value="PKS_KR"/>
    <property type="match status" value="1"/>
</dbReference>
<accession>A0AAJ0FUJ2</accession>
<dbReference type="InterPro" id="IPR014031">
    <property type="entry name" value="Ketoacyl_synth_C"/>
</dbReference>
<dbReference type="Pfam" id="PF00109">
    <property type="entry name" value="ketoacyl-synt"/>
    <property type="match status" value="1"/>
</dbReference>
<dbReference type="InterPro" id="IPR057326">
    <property type="entry name" value="KR_dom"/>
</dbReference>
<dbReference type="InterPro" id="IPR016035">
    <property type="entry name" value="Acyl_Trfase/lysoPLipase"/>
</dbReference>
<dbReference type="InterPro" id="IPR016039">
    <property type="entry name" value="Thiolase-like"/>
</dbReference>
<feature type="active site" description="Proton acceptor; for dehydratase activity" evidence="7">
    <location>
        <position position="985"/>
    </location>
</feature>
<dbReference type="SUPFAM" id="SSF53901">
    <property type="entry name" value="Thiolase-like"/>
    <property type="match status" value="1"/>
</dbReference>
<dbReference type="Gene3D" id="3.40.47.10">
    <property type="match status" value="1"/>
</dbReference>
<evidence type="ECO:0000256" key="2">
    <source>
        <dbReference type="ARBA" id="ARBA00022553"/>
    </source>
</evidence>
<feature type="active site" description="Proton donor; for dehydratase activity" evidence="7">
    <location>
        <position position="1167"/>
    </location>
</feature>
<dbReference type="Pfam" id="PF08242">
    <property type="entry name" value="Methyltransf_12"/>
    <property type="match status" value="1"/>
</dbReference>
<dbReference type="InterPro" id="IPR020841">
    <property type="entry name" value="PKS_Beta-ketoAc_synthase_dom"/>
</dbReference>
<evidence type="ECO:0000259" key="8">
    <source>
        <dbReference type="PROSITE" id="PS52004"/>
    </source>
</evidence>
<dbReference type="PROSITE" id="PS52019">
    <property type="entry name" value="PKS_MFAS_DH"/>
    <property type="match status" value="1"/>
</dbReference>
<dbReference type="InterPro" id="IPR049552">
    <property type="entry name" value="PKS_DH_N"/>
</dbReference>
<dbReference type="InterPro" id="IPR049551">
    <property type="entry name" value="PKS_DH_C"/>
</dbReference>
<evidence type="ECO:0000313" key="11">
    <source>
        <dbReference type="Proteomes" id="UP001251528"/>
    </source>
</evidence>
<evidence type="ECO:0000256" key="1">
    <source>
        <dbReference type="ARBA" id="ARBA00022450"/>
    </source>
</evidence>
<dbReference type="Pfam" id="PF08659">
    <property type="entry name" value="KR"/>
    <property type="match status" value="1"/>
</dbReference>
<keyword evidence="11" id="KW-1185">Reference proteome</keyword>
<dbReference type="InterPro" id="IPR029063">
    <property type="entry name" value="SAM-dependent_MTases_sf"/>
</dbReference>
<evidence type="ECO:0000256" key="6">
    <source>
        <dbReference type="ARBA" id="ARBA00023268"/>
    </source>
</evidence>
<feature type="region of interest" description="C-terminal hotdog fold" evidence="7">
    <location>
        <begin position="1109"/>
        <end position="1257"/>
    </location>
</feature>
<keyword evidence="5" id="KW-0560">Oxidoreductase</keyword>
<dbReference type="InterPro" id="IPR014043">
    <property type="entry name" value="Acyl_transferase_dom"/>
</dbReference>
<evidence type="ECO:0000256" key="3">
    <source>
        <dbReference type="ARBA" id="ARBA00022603"/>
    </source>
</evidence>
<dbReference type="InterPro" id="IPR042104">
    <property type="entry name" value="PKS_dehydratase_sf"/>
</dbReference>
<feature type="domain" description="PKS/mFAS DH" evidence="9">
    <location>
        <begin position="951"/>
        <end position="1257"/>
    </location>
</feature>
<dbReference type="InterPro" id="IPR009081">
    <property type="entry name" value="PP-bd_ACP"/>
</dbReference>
<dbReference type="InterPro" id="IPR020807">
    <property type="entry name" value="PKS_DH"/>
</dbReference>
<dbReference type="Pfam" id="PF00698">
    <property type="entry name" value="Acyl_transf_1"/>
    <property type="match status" value="1"/>
</dbReference>
<dbReference type="GO" id="GO:0016491">
    <property type="term" value="F:oxidoreductase activity"/>
    <property type="evidence" value="ECO:0007669"/>
    <property type="project" value="UniProtKB-KW"/>
</dbReference>
<evidence type="ECO:0000259" key="9">
    <source>
        <dbReference type="PROSITE" id="PS52019"/>
    </source>
</evidence>
<evidence type="ECO:0000313" key="10">
    <source>
        <dbReference type="EMBL" id="KAK2591733.1"/>
    </source>
</evidence>
<name>A0AAJ0FUJ2_9HYPO</name>
<keyword evidence="4" id="KW-0808">Transferase</keyword>
<dbReference type="GO" id="GO:0044550">
    <property type="term" value="P:secondary metabolite biosynthetic process"/>
    <property type="evidence" value="ECO:0007669"/>
    <property type="project" value="TreeGrafter"/>
</dbReference>
<dbReference type="Gene3D" id="3.40.366.10">
    <property type="entry name" value="Malonyl-Coenzyme A Acyl Carrier Protein, domain 2"/>
    <property type="match status" value="1"/>
</dbReference>
<dbReference type="GO" id="GO:0008168">
    <property type="term" value="F:methyltransferase activity"/>
    <property type="evidence" value="ECO:0007669"/>
    <property type="project" value="UniProtKB-KW"/>
</dbReference>
<organism evidence="10 11">
    <name type="scientific">Conoideocrella luteorostrata</name>
    <dbReference type="NCBI Taxonomy" id="1105319"/>
    <lineage>
        <taxon>Eukaryota</taxon>
        <taxon>Fungi</taxon>
        <taxon>Dikarya</taxon>
        <taxon>Ascomycota</taxon>
        <taxon>Pezizomycotina</taxon>
        <taxon>Sordariomycetes</taxon>
        <taxon>Hypocreomycetidae</taxon>
        <taxon>Hypocreales</taxon>
        <taxon>Clavicipitaceae</taxon>
        <taxon>Conoideocrella</taxon>
    </lineage>
</organism>
<dbReference type="Pfam" id="PF14765">
    <property type="entry name" value="PS-DH"/>
    <property type="match status" value="1"/>
</dbReference>
<keyword evidence="1" id="KW-0596">Phosphopantetheine</keyword>
<dbReference type="CDD" id="cd02440">
    <property type="entry name" value="AdoMet_MTases"/>
    <property type="match status" value="1"/>
</dbReference>
<dbReference type="PANTHER" id="PTHR43775">
    <property type="entry name" value="FATTY ACID SYNTHASE"/>
    <property type="match status" value="1"/>
</dbReference>
<reference evidence="10" key="1">
    <citation type="submission" date="2023-06" db="EMBL/GenBank/DDBJ databases">
        <title>Conoideocrella luteorostrata (Hypocreales: Clavicipitaceae), a potential biocontrol fungus for elongate hemlock scale in United States Christmas tree production areas.</title>
        <authorList>
            <person name="Barrett H."/>
            <person name="Lovett B."/>
            <person name="Macias A.M."/>
            <person name="Stajich J.E."/>
            <person name="Kasson M.T."/>
        </authorList>
    </citation>
    <scope>NUCLEOTIDE SEQUENCE</scope>
    <source>
        <strain evidence="10">ARSEF 14590</strain>
    </source>
</reference>
<dbReference type="InterPro" id="IPR050091">
    <property type="entry name" value="PKS_NRPS_Biosynth_Enz"/>
</dbReference>
<sequence length="2486" mass="272745">MGSQVSEANSLTREPIAIVGSSCRFPGSSSPSRLWEFLLRPRDVVQEIPASRFSTKAFHHPDSQHHGSANVKHAYLLDEDPRAFDRDFFAINPKEAEAMDPQQRILLETVYEGVESAGYSIQQLRGSSTAVFVGCMSFDYQSIAIRGIDSMPQYHATGAAMSILANRISYFYDWKGPSVAIDTACSSSLVAMHQAVSALRNGDARMAVAAGSNLILGPEPFISESKLNMLSPNGHSCMWDAAADGYTRGEGFSVVLLKTLSQALADGDHIECIVRETGVNSDGKTPGITMPSSDAQAQLIRDTYARCGLDPTRESDRPQYFEAHGTGTPTGDPIEARAIQTVFFPDHTGRKDSQLIVGSIKTVIGHTEGAAGLAGVLKASLAVQHGQIPANLHFNKLNPKIRPFYSNLLVPTELMPWPAVPEGSQRRASVNSFGFGGTNAHAIIESWQGFCSQDRSRAPETHDAGPFVMSANSSQALAANAAALASYLQAHPDTHLGRLAYTMFRKTDFPFRAAFSATSAELLAEKLAASKQSLKSSPRIAATPQSLPPRFLGIFTGQGAQWATMGKELYVASDVFRSSMVEMQRSLDSLPETDRPSWSLIQQLCAPVESSRVGEASISQPLCTALQVAVVQVLRAAGIEFSAVVGHSSGEIGAAYAAGYLDAHDAIRIAYYRGVHCRLAQGPGGKRGKMMAVGLSFNEAIQFCTEFGTSLVVAASNSQTSCTLAGDFEAVEEAKSRLGENGIFARVLAVDTAYHSHHMNPCAIPYLDSMKQCGVQVQQGPKRCPWYSSVWGSNGRSRSFDMADGKLLGGQYWVDNLTHPVLFNQALARAVNEQHCFDFALEVGPHPALKGPSSETIKLLTGLSLPYSGVLKRGQSAVESFADALGLIWKSFPSPRPIVSFDRMRRAFSSRKQQKPAMLKGLPTYSWDHDSLLWKESRASRIFRSQSRPRHELLGHAVTYGEGNAREVHWKQIFRLNELPWLRGHRIQTEVMFPASGYVSMAYEAAMYLVDDHQSVRIVEMHDIDVMRVMCIEEDSSGLEVFFTVRITSQTDSCITADLACYSGAVDATQPLDTLQPELTAHFRGGLRLWLSQPDKHALPTWTTPLLPMETLDMEQVYSNLSDQGFQYSGSFRAKAMVRRLNHAVVTVSSPPEPPWIRACMHPAPVDTAIQGLLAGFSFPGDGRIGTTYLPTRIECVRVSTALSEPDGSVLKADSVVTSADATTIVGDVDLFDAADAHIKIQMRGVRMTAVDKREDRWLYAGKTWMRDAAYGLEPGQGVRLSGADRMLYEQLVRMAYFYLRQLSSKIRPPELMLMSKFRRHMMRWITEHLFPQIEADEHPDIRSAWKNDTPDMVQHWRSSQSSENNDLNLLHAMGQNLVGIVRGTVPPLKVLVQDGMLDRLYTEGLGFKDGNVDLGIMIKQLGHQHPRMRIVEVGAGTGGTTRTVLDALGNHYAAYTYTDISTGFFENARSVFSQHISRLTFKTLNIENDPAEQGFADGSFDMLIASNCLHATRSLQHTLRHCRRLLRPGGHLVLLEITHDFLPIQLIMATLPGWFLGMDEGRVWAPTVSLDRWDELLKTTGFSGVDVSSTPSYCSVIVSQAVDETVQLLRDPVSALPSQTLPPFGDFFIVGGTSSNLAFQAQAVLKAAVTTSVIMLPGLEGIQLPRGAAVLCLSDLDTPVFRDMNKTRFKGLQDVIKSAHVILWVTTGVNSGKDPVASLTVGMSSTLLGEQSDLRLQFLDVDDPASVDSTMLAKLLLRLALTDLTKREELLWTQEPELALRHGAIYIPRVLSLDTVNHRSAARHRRVTQVARLGSINAAVVLNDRKEGVELQLLPPGAAREDEIRLKVTATSLYTLSCDGYGKVYTCIGRDLTSNDKVLALSSARCSIVTVAEDRVLYRWHDDKAEVDDPAQLHLFMARALAEHLLRDVKGPAWIHGAPDDLYEAINIVARKQSKAVLQTTSNMARASEANFIHPYASERDVQRMHLRSLQRFVSLENSQNEALFALVRASLPSSAVVSMEVKELVGFGVSMLRTIAKQHFEELSHVPATSDQVLTIDKVLKETSKGLGPAAVVHWRALDIVTVAVRPLEHRGLFAADKTYLLFGMTGDLGISVCRWMVDHGARNVVLTSRSPSMPPGVLDFMSRKGATVRTMAVDITNRDSLGAAYADIKSSMPPIGGVMNAAMVLRDRLFHDMSWEDFATALAPKVQGTENLDELFGDEQSGMEFFICFSSATSTIGTAGQSAYAAANHFMAGLVKQRHRRGLPGSIVHIAVLKGLGYIFRRSAEYAAVIDRTLLPRLARQAETDLHEILAEAILCGRPGSDQPADLITGIRRIFQGSWPNDPRLSCYLGQQLLQNESAQGQATWTVSVESQLSMAGEPAECLAVLEKCFAQALGNMLEIDPEQVDRNMPVARLGIDSLVAIRIREWFLKEVGIEVPVLKVMSVSHSLTRMCDDVLVGWRRLKKEAMAPETKKATPTAGQESL</sequence>
<dbReference type="InterPro" id="IPR036736">
    <property type="entry name" value="ACP-like_sf"/>
</dbReference>
<feature type="domain" description="Ketosynthase family 3 (KS3)" evidence="8">
    <location>
        <begin position="13"/>
        <end position="446"/>
    </location>
</feature>
<evidence type="ECO:0000256" key="4">
    <source>
        <dbReference type="ARBA" id="ARBA00022679"/>
    </source>
</evidence>
<dbReference type="PROSITE" id="PS00606">
    <property type="entry name" value="KS3_1"/>
    <property type="match status" value="1"/>
</dbReference>
<keyword evidence="3" id="KW-0489">Methyltransferase</keyword>
<dbReference type="EMBL" id="JASWJB010000313">
    <property type="protein sequence ID" value="KAK2591733.1"/>
    <property type="molecule type" value="Genomic_DNA"/>
</dbReference>
<dbReference type="InterPro" id="IPR049900">
    <property type="entry name" value="PKS_mFAS_DH"/>
</dbReference>
<dbReference type="GO" id="GO:0006633">
    <property type="term" value="P:fatty acid biosynthetic process"/>
    <property type="evidence" value="ECO:0007669"/>
    <property type="project" value="InterPro"/>
</dbReference>
<dbReference type="SUPFAM" id="SSF51735">
    <property type="entry name" value="NAD(P)-binding Rossmann-fold domains"/>
    <property type="match status" value="1"/>
</dbReference>
<dbReference type="SMART" id="SM00827">
    <property type="entry name" value="PKS_AT"/>
    <property type="match status" value="1"/>
</dbReference>
<dbReference type="InterPro" id="IPR013217">
    <property type="entry name" value="Methyltransf_12"/>
</dbReference>
<dbReference type="CDD" id="cd00833">
    <property type="entry name" value="PKS"/>
    <property type="match status" value="1"/>
</dbReference>
<dbReference type="Gene3D" id="1.10.1200.10">
    <property type="entry name" value="ACP-like"/>
    <property type="match status" value="1"/>
</dbReference>
<dbReference type="Gene3D" id="3.40.50.150">
    <property type="entry name" value="Vaccinia Virus protein VP39"/>
    <property type="match status" value="1"/>
</dbReference>
<dbReference type="Gene3D" id="3.40.50.720">
    <property type="entry name" value="NAD(P)-binding Rossmann-like Domain"/>
    <property type="match status" value="2"/>
</dbReference>
<dbReference type="InterPro" id="IPR001227">
    <property type="entry name" value="Ac_transferase_dom_sf"/>
</dbReference>
<dbReference type="GO" id="GO:0032259">
    <property type="term" value="P:methylation"/>
    <property type="evidence" value="ECO:0007669"/>
    <property type="project" value="UniProtKB-KW"/>
</dbReference>
<protein>
    <submittedName>
        <fullName evidence="10">Polyketide synthase 19</fullName>
    </submittedName>
</protein>
<evidence type="ECO:0000256" key="7">
    <source>
        <dbReference type="PROSITE-ProRule" id="PRU01363"/>
    </source>
</evidence>
<keyword evidence="2" id="KW-0597">Phosphoprotein</keyword>
<dbReference type="InterPro" id="IPR006162">
    <property type="entry name" value="Ppantetheine_attach_site"/>
</dbReference>
<feature type="region of interest" description="N-terminal hotdog fold" evidence="7">
    <location>
        <begin position="951"/>
        <end position="1094"/>
    </location>
</feature>
<proteinExistence type="predicted"/>
<dbReference type="SMART" id="SM00825">
    <property type="entry name" value="PKS_KS"/>
    <property type="match status" value="1"/>
</dbReference>
<dbReference type="Proteomes" id="UP001251528">
    <property type="component" value="Unassembled WGS sequence"/>
</dbReference>
<dbReference type="InterPro" id="IPR036291">
    <property type="entry name" value="NAD(P)-bd_dom_sf"/>
</dbReference>
<comment type="caution">
    <text evidence="10">The sequence shown here is derived from an EMBL/GenBank/DDBJ whole genome shotgun (WGS) entry which is preliminary data.</text>
</comment>
<dbReference type="InterPro" id="IPR013968">
    <property type="entry name" value="PKS_KR"/>
</dbReference>
<dbReference type="PANTHER" id="PTHR43775:SF20">
    <property type="entry name" value="HYBRID PKS-NRPS SYNTHETASE APDA"/>
    <property type="match status" value="1"/>
</dbReference>
<dbReference type="GO" id="GO:0004315">
    <property type="term" value="F:3-oxoacyl-[acyl-carrier-protein] synthase activity"/>
    <property type="evidence" value="ECO:0007669"/>
    <property type="project" value="InterPro"/>
</dbReference>
<dbReference type="PROSITE" id="PS00012">
    <property type="entry name" value="PHOSPHOPANTETHEINE"/>
    <property type="match status" value="1"/>
</dbReference>
<dbReference type="Pfam" id="PF16197">
    <property type="entry name" value="KAsynt_C_assoc"/>
    <property type="match status" value="1"/>
</dbReference>
<dbReference type="InterPro" id="IPR016036">
    <property type="entry name" value="Malonyl_transacylase_ACP-bd"/>
</dbReference>
<dbReference type="PROSITE" id="PS52004">
    <property type="entry name" value="KS3_2"/>
    <property type="match status" value="1"/>
</dbReference>
<dbReference type="Pfam" id="PF21089">
    <property type="entry name" value="PKS_DH_N"/>
    <property type="match status" value="1"/>
</dbReference>
<dbReference type="Gene3D" id="3.10.129.110">
    <property type="entry name" value="Polyketide synthase dehydratase"/>
    <property type="match status" value="1"/>
</dbReference>
<dbReference type="InterPro" id="IPR032821">
    <property type="entry name" value="PKS_assoc"/>
</dbReference>
<dbReference type="InterPro" id="IPR014030">
    <property type="entry name" value="Ketoacyl_synth_N"/>
</dbReference>